<comment type="caution">
    <text evidence="1">The sequence shown here is derived from an EMBL/GenBank/DDBJ whole genome shotgun (WGS) entry which is preliminary data.</text>
</comment>
<gene>
    <name evidence="1" type="ORF">BLL52_1026</name>
</gene>
<accession>A0A1Q8YIQ1</accession>
<dbReference type="AlphaFoldDB" id="A0A1Q8YIQ1"/>
<protein>
    <submittedName>
        <fullName evidence="1">Uncharacterized protein</fullName>
    </submittedName>
</protein>
<reference evidence="1 2" key="1">
    <citation type="submission" date="2017-01" db="EMBL/GenBank/DDBJ databases">
        <title>Genome sequence of Rhodoferax antarcticus ANT.BR, a psychrophilic purple nonsulfur bacterium from an Antarctic microbial mat.</title>
        <authorList>
            <person name="Baker J."/>
            <person name="Riester C."/>
            <person name="Skinner B."/>
            <person name="Newell A."/>
            <person name="Swingley W."/>
            <person name="Madigan M."/>
            <person name="Jung D."/>
            <person name="Asao M."/>
            <person name="Chen M."/>
            <person name="Loughlin P."/>
            <person name="Pan H."/>
            <person name="Lin S."/>
            <person name="Li N."/>
            <person name="Shaw J."/>
            <person name="Prado M."/>
            <person name="Sherman C."/>
            <person name="Li X."/>
            <person name="Tang J."/>
            <person name="Blankenship R."/>
            <person name="Zhao T."/>
            <person name="Touchman J."/>
            <person name="Sattley M."/>
        </authorList>
    </citation>
    <scope>NUCLEOTIDE SEQUENCE [LARGE SCALE GENOMIC DNA]</scope>
    <source>
        <strain evidence="1 2">ANT.BR</strain>
    </source>
</reference>
<keyword evidence="2" id="KW-1185">Reference proteome</keyword>
<evidence type="ECO:0000313" key="2">
    <source>
        <dbReference type="Proteomes" id="UP000185911"/>
    </source>
</evidence>
<name>A0A1Q8YIQ1_9BURK</name>
<organism evidence="1 2">
    <name type="scientific">Rhodoferax antarcticus ANT.BR</name>
    <dbReference type="NCBI Taxonomy" id="1111071"/>
    <lineage>
        <taxon>Bacteria</taxon>
        <taxon>Pseudomonadati</taxon>
        <taxon>Pseudomonadota</taxon>
        <taxon>Betaproteobacteria</taxon>
        <taxon>Burkholderiales</taxon>
        <taxon>Comamonadaceae</taxon>
        <taxon>Rhodoferax</taxon>
    </lineage>
</organism>
<proteinExistence type="predicted"/>
<evidence type="ECO:0000313" key="1">
    <source>
        <dbReference type="EMBL" id="OLP07928.1"/>
    </source>
</evidence>
<dbReference type="EMBL" id="MSYM01000007">
    <property type="protein sequence ID" value="OLP07928.1"/>
    <property type="molecule type" value="Genomic_DNA"/>
</dbReference>
<dbReference type="Proteomes" id="UP000185911">
    <property type="component" value="Unassembled WGS sequence"/>
</dbReference>
<sequence>MLLRDEPLVPANTPDLASDLASALIFKAQGLGHGLQIYKPFRPLALTDKAQAAMKLGVT</sequence>
<dbReference type="STRING" id="81479.RA876_18980"/>